<evidence type="ECO:0000313" key="1">
    <source>
        <dbReference type="EMBL" id="KAH7843002.1"/>
    </source>
</evidence>
<reference evidence="1 2" key="1">
    <citation type="journal article" date="2021" name="Hortic Res">
        <title>High-quality reference genome and annotation aids understanding of berry development for evergreen blueberry (Vaccinium darrowii).</title>
        <authorList>
            <person name="Yu J."/>
            <person name="Hulse-Kemp A.M."/>
            <person name="Babiker E."/>
            <person name="Staton M."/>
        </authorList>
    </citation>
    <scope>NUCLEOTIDE SEQUENCE [LARGE SCALE GENOMIC DNA]</scope>
    <source>
        <strain evidence="2">cv. NJ 8807/NJ 8810</strain>
        <tissue evidence="1">Young leaf</tissue>
    </source>
</reference>
<accession>A0ACB7XPX7</accession>
<organism evidence="1 2">
    <name type="scientific">Vaccinium darrowii</name>
    <dbReference type="NCBI Taxonomy" id="229202"/>
    <lineage>
        <taxon>Eukaryota</taxon>
        <taxon>Viridiplantae</taxon>
        <taxon>Streptophyta</taxon>
        <taxon>Embryophyta</taxon>
        <taxon>Tracheophyta</taxon>
        <taxon>Spermatophyta</taxon>
        <taxon>Magnoliopsida</taxon>
        <taxon>eudicotyledons</taxon>
        <taxon>Gunneridae</taxon>
        <taxon>Pentapetalae</taxon>
        <taxon>asterids</taxon>
        <taxon>Ericales</taxon>
        <taxon>Ericaceae</taxon>
        <taxon>Vaccinioideae</taxon>
        <taxon>Vaccinieae</taxon>
        <taxon>Vaccinium</taxon>
    </lineage>
</organism>
<dbReference type="Proteomes" id="UP000828048">
    <property type="component" value="Chromosome 1"/>
</dbReference>
<name>A0ACB7XPX7_9ERIC</name>
<comment type="caution">
    <text evidence="1">The sequence shown here is derived from an EMBL/GenBank/DDBJ whole genome shotgun (WGS) entry which is preliminary data.</text>
</comment>
<evidence type="ECO:0000313" key="2">
    <source>
        <dbReference type="Proteomes" id="UP000828048"/>
    </source>
</evidence>
<keyword evidence="2" id="KW-1185">Reference proteome</keyword>
<proteinExistence type="predicted"/>
<protein>
    <submittedName>
        <fullName evidence="1">Uncharacterized protein</fullName>
    </submittedName>
</protein>
<gene>
    <name evidence="1" type="ORF">Vadar_011613</name>
</gene>
<sequence length="307" mass="33576">MANIGASARIEAGNYRKGTALFSLIRPSLCFSTIRRGRLLFHSHSQSSNPNLTTQQTENALPRKQRSLGPNDVQDAEELLNRMALMRPFPPIFQINKALVLDSGRRLREWWIAELRRWNLSLGFEGKGYSHKPKEFLSNEDIANGVKVLALPVAKLTCLCALFYVSHKLVVLCRRLMAGSEALSKALNETVDSKNTSFLDAARSAGYAEGVDLSSVFLKKEIYSAFVELHIEQGPIREEEGISIGIVTAIAAPASIKVDFEGNGGHAGAVLMPIGLAAAELALAVEKHVLDSGSIYTVDARDTDENQ</sequence>
<dbReference type="EMBL" id="CM037151">
    <property type="protein sequence ID" value="KAH7843002.1"/>
    <property type="molecule type" value="Genomic_DNA"/>
</dbReference>